<protein>
    <recommendedName>
        <fullName evidence="4">DUF4878 domain-containing protein</fullName>
    </recommendedName>
</protein>
<keyword evidence="1" id="KW-0472">Membrane</keyword>
<evidence type="ECO:0000313" key="2">
    <source>
        <dbReference type="EMBL" id="OHA77847.1"/>
    </source>
</evidence>
<sequence length="155" mass="18318">MAESVRDRLIRKSPWQILLLAVVILVVGQLILIWQYRRLEGERLGELEQRQVVVEQQMEERAAHDALREYLEARVAGDESKALRYITEQAALELQQGVFEFFGVQNYEIQEREKLEEGVFRFRVELTRDRLRRIEIIELLKIGENYYVNSVQLAG</sequence>
<evidence type="ECO:0000313" key="3">
    <source>
        <dbReference type="Proteomes" id="UP000178222"/>
    </source>
</evidence>
<evidence type="ECO:0000256" key="1">
    <source>
        <dbReference type="SAM" id="Phobius"/>
    </source>
</evidence>
<organism evidence="2 3">
    <name type="scientific">Candidatus Wildermuthbacteria bacterium RIFCSPLOWO2_02_FULL_47_9c</name>
    <dbReference type="NCBI Taxonomy" id="1802466"/>
    <lineage>
        <taxon>Bacteria</taxon>
        <taxon>Candidatus Wildermuthiibacteriota</taxon>
    </lineage>
</organism>
<comment type="caution">
    <text evidence="2">The sequence shown here is derived from an EMBL/GenBank/DDBJ whole genome shotgun (WGS) entry which is preliminary data.</text>
</comment>
<dbReference type="EMBL" id="MHUL01000002">
    <property type="protein sequence ID" value="OHA77847.1"/>
    <property type="molecule type" value="Genomic_DNA"/>
</dbReference>
<dbReference type="AlphaFoldDB" id="A0A1G2RYD0"/>
<feature type="transmembrane region" description="Helical" evidence="1">
    <location>
        <begin position="15"/>
        <end position="34"/>
    </location>
</feature>
<evidence type="ECO:0008006" key="4">
    <source>
        <dbReference type="Google" id="ProtNLM"/>
    </source>
</evidence>
<keyword evidence="1" id="KW-1133">Transmembrane helix</keyword>
<keyword evidence="1" id="KW-0812">Transmembrane</keyword>
<dbReference type="Proteomes" id="UP000178222">
    <property type="component" value="Unassembled WGS sequence"/>
</dbReference>
<name>A0A1G2RYD0_9BACT</name>
<accession>A0A1G2RYD0</accession>
<gene>
    <name evidence="2" type="ORF">A3J30_02870</name>
</gene>
<proteinExistence type="predicted"/>
<reference evidence="2 3" key="1">
    <citation type="journal article" date="2016" name="Nat. Commun.">
        <title>Thousands of microbial genomes shed light on interconnected biogeochemical processes in an aquifer system.</title>
        <authorList>
            <person name="Anantharaman K."/>
            <person name="Brown C.T."/>
            <person name="Hug L.A."/>
            <person name="Sharon I."/>
            <person name="Castelle C.J."/>
            <person name="Probst A.J."/>
            <person name="Thomas B.C."/>
            <person name="Singh A."/>
            <person name="Wilkins M.J."/>
            <person name="Karaoz U."/>
            <person name="Brodie E.L."/>
            <person name="Williams K.H."/>
            <person name="Hubbard S.S."/>
            <person name="Banfield J.F."/>
        </authorList>
    </citation>
    <scope>NUCLEOTIDE SEQUENCE [LARGE SCALE GENOMIC DNA]</scope>
</reference>